<dbReference type="RefSeq" id="WP_189433818.1">
    <property type="nucleotide sequence ID" value="NZ_BNAO01000009.1"/>
</dbReference>
<reference evidence="3" key="1">
    <citation type="journal article" date="2019" name="Int. J. Syst. Evol. Microbiol.">
        <title>The Global Catalogue of Microorganisms (GCM) 10K type strain sequencing project: providing services to taxonomists for standard genome sequencing and annotation.</title>
        <authorList>
            <consortium name="The Broad Institute Genomics Platform"/>
            <consortium name="The Broad Institute Genome Sequencing Center for Infectious Disease"/>
            <person name="Wu L."/>
            <person name="Ma J."/>
        </authorList>
    </citation>
    <scope>NUCLEOTIDE SEQUENCE [LARGE SCALE GENOMIC DNA]</scope>
    <source>
        <strain evidence="3">CGMCC 1.7003</strain>
    </source>
</reference>
<accession>A0ABQ3L1Y4</accession>
<keyword evidence="3" id="KW-1185">Reference proteome</keyword>
<dbReference type="EMBL" id="BNAO01000009">
    <property type="protein sequence ID" value="GHG75438.1"/>
    <property type="molecule type" value="Genomic_DNA"/>
</dbReference>
<gene>
    <name evidence="2" type="ORF">GCM10010919_29610</name>
</gene>
<sequence length="70" mass="7879">MKRVMKGILLVSLFSLSACSTHHTLSARAQIDQEYIKQVEAASRKASHSPRIYWVNPPVKKTPETDTPDN</sequence>
<proteinExistence type="predicted"/>
<evidence type="ECO:0000256" key="1">
    <source>
        <dbReference type="SAM" id="SignalP"/>
    </source>
</evidence>
<feature type="chain" id="PRO_5046023671" description="Lipoprotein" evidence="1">
    <location>
        <begin position="18"/>
        <end position="70"/>
    </location>
</feature>
<evidence type="ECO:0008006" key="4">
    <source>
        <dbReference type="Google" id="ProtNLM"/>
    </source>
</evidence>
<keyword evidence="1" id="KW-0732">Signal</keyword>
<feature type="signal peptide" evidence="1">
    <location>
        <begin position="1"/>
        <end position="17"/>
    </location>
</feature>
<dbReference type="PROSITE" id="PS51257">
    <property type="entry name" value="PROKAR_LIPOPROTEIN"/>
    <property type="match status" value="1"/>
</dbReference>
<comment type="caution">
    <text evidence="2">The sequence shown here is derived from an EMBL/GenBank/DDBJ whole genome shotgun (WGS) entry which is preliminary data.</text>
</comment>
<organism evidence="2 3">
    <name type="scientific">Alishewanella longhuensis</name>
    <dbReference type="NCBI Taxonomy" id="1091037"/>
    <lineage>
        <taxon>Bacteria</taxon>
        <taxon>Pseudomonadati</taxon>
        <taxon>Pseudomonadota</taxon>
        <taxon>Gammaproteobacteria</taxon>
        <taxon>Alteromonadales</taxon>
        <taxon>Alteromonadaceae</taxon>
        <taxon>Alishewanella</taxon>
    </lineage>
</organism>
<evidence type="ECO:0000313" key="2">
    <source>
        <dbReference type="EMBL" id="GHG75438.1"/>
    </source>
</evidence>
<protein>
    <recommendedName>
        <fullName evidence="4">Lipoprotein</fullName>
    </recommendedName>
</protein>
<dbReference type="Proteomes" id="UP000659697">
    <property type="component" value="Unassembled WGS sequence"/>
</dbReference>
<evidence type="ECO:0000313" key="3">
    <source>
        <dbReference type="Proteomes" id="UP000659697"/>
    </source>
</evidence>
<name>A0ABQ3L1Y4_9ALTE</name>